<dbReference type="InParanoid" id="A0A6L2PQZ5"/>
<name>A0A6L2PQZ5_COPFO</name>
<feature type="non-terminal residue" evidence="1">
    <location>
        <position position="122"/>
    </location>
</feature>
<sequence length="122" mass="14091">MVITRRKRRENKDVLIYLNNKPLEQVNNINYLGIIIDSKLKFREHITHTSRKCTTLIHALAKSAKLSWGLKHEALNTIHKGAILPILLYGAPVWIDAMEKKCNKATYSRVQRLVNIKIAKAY</sequence>
<dbReference type="AlphaFoldDB" id="A0A6L2PQZ5"/>
<gene>
    <name evidence="1" type="ORF">Cfor_01075</name>
</gene>
<protein>
    <recommendedName>
        <fullName evidence="3">Reverse transcriptase domain-containing protein</fullName>
    </recommendedName>
</protein>
<evidence type="ECO:0000313" key="2">
    <source>
        <dbReference type="Proteomes" id="UP000502823"/>
    </source>
</evidence>
<evidence type="ECO:0000313" key="1">
    <source>
        <dbReference type="EMBL" id="GFG33602.1"/>
    </source>
</evidence>
<dbReference type="EMBL" id="BLKM01005182">
    <property type="protein sequence ID" value="GFG33602.1"/>
    <property type="molecule type" value="Genomic_DNA"/>
</dbReference>
<proteinExistence type="predicted"/>
<organism evidence="1 2">
    <name type="scientific">Coptotermes formosanus</name>
    <name type="common">Formosan subterranean termite</name>
    <dbReference type="NCBI Taxonomy" id="36987"/>
    <lineage>
        <taxon>Eukaryota</taxon>
        <taxon>Metazoa</taxon>
        <taxon>Ecdysozoa</taxon>
        <taxon>Arthropoda</taxon>
        <taxon>Hexapoda</taxon>
        <taxon>Insecta</taxon>
        <taxon>Pterygota</taxon>
        <taxon>Neoptera</taxon>
        <taxon>Polyneoptera</taxon>
        <taxon>Dictyoptera</taxon>
        <taxon>Blattodea</taxon>
        <taxon>Blattoidea</taxon>
        <taxon>Termitoidae</taxon>
        <taxon>Rhinotermitidae</taxon>
        <taxon>Coptotermes</taxon>
    </lineage>
</organism>
<comment type="caution">
    <text evidence="1">The sequence shown here is derived from an EMBL/GenBank/DDBJ whole genome shotgun (WGS) entry which is preliminary data.</text>
</comment>
<keyword evidence="2" id="KW-1185">Reference proteome</keyword>
<dbReference type="OrthoDB" id="411871at2759"/>
<evidence type="ECO:0008006" key="3">
    <source>
        <dbReference type="Google" id="ProtNLM"/>
    </source>
</evidence>
<accession>A0A6L2PQZ5</accession>
<reference evidence="2" key="1">
    <citation type="submission" date="2020-01" db="EMBL/GenBank/DDBJ databases">
        <title>Draft genome sequence of the Termite Coptotermes fromosanus.</title>
        <authorList>
            <person name="Itakura S."/>
            <person name="Yosikawa Y."/>
            <person name="Umezawa K."/>
        </authorList>
    </citation>
    <scope>NUCLEOTIDE SEQUENCE [LARGE SCALE GENOMIC DNA]</scope>
</reference>
<dbReference type="Proteomes" id="UP000502823">
    <property type="component" value="Unassembled WGS sequence"/>
</dbReference>